<keyword evidence="5" id="KW-0449">Lipoprotein</keyword>
<keyword evidence="8" id="KW-1185">Reference proteome</keyword>
<evidence type="ECO:0000256" key="3">
    <source>
        <dbReference type="ARBA" id="ARBA00023136"/>
    </source>
</evidence>
<feature type="chain" id="PRO_5011692296" evidence="6">
    <location>
        <begin position="20"/>
        <end position="410"/>
    </location>
</feature>
<evidence type="ECO:0000256" key="6">
    <source>
        <dbReference type="SAM" id="SignalP"/>
    </source>
</evidence>
<dbReference type="InterPro" id="IPR050490">
    <property type="entry name" value="Bact_solute-bd_prot1"/>
</dbReference>
<evidence type="ECO:0000313" key="7">
    <source>
        <dbReference type="EMBL" id="SES07803.1"/>
    </source>
</evidence>
<dbReference type="PANTHER" id="PTHR43649:SF33">
    <property type="entry name" value="POLYGALACTURONAN_RHAMNOGALACTURONAN-BINDING PROTEIN YTCQ"/>
    <property type="match status" value="1"/>
</dbReference>
<protein>
    <submittedName>
        <fullName evidence="7">Raffinose/stachyose/melibiose transport system substrate-binding protein</fullName>
    </submittedName>
</protein>
<keyword evidence="4" id="KW-0564">Palmitate</keyword>
<dbReference type="PROSITE" id="PS51257">
    <property type="entry name" value="PROKAR_LIPOPROTEIN"/>
    <property type="match status" value="1"/>
</dbReference>
<name>A0A1H9UFJ0_9BACI</name>
<evidence type="ECO:0000256" key="2">
    <source>
        <dbReference type="ARBA" id="ARBA00022729"/>
    </source>
</evidence>
<evidence type="ECO:0000256" key="4">
    <source>
        <dbReference type="ARBA" id="ARBA00023139"/>
    </source>
</evidence>
<feature type="signal peptide" evidence="6">
    <location>
        <begin position="1"/>
        <end position="19"/>
    </location>
</feature>
<accession>A0A1H9UFJ0</accession>
<dbReference type="STRING" id="1601833.SAMN05518684_107163"/>
<dbReference type="AlphaFoldDB" id="A0A1H9UFJ0"/>
<dbReference type="RefSeq" id="WP_093051549.1">
    <property type="nucleotide sequence ID" value="NZ_FOGT01000007.1"/>
</dbReference>
<dbReference type="EMBL" id="FOGT01000007">
    <property type="protein sequence ID" value="SES07803.1"/>
    <property type="molecule type" value="Genomic_DNA"/>
</dbReference>
<keyword evidence="2 6" id="KW-0732">Signal</keyword>
<dbReference type="InterPro" id="IPR006059">
    <property type="entry name" value="SBP"/>
</dbReference>
<dbReference type="Proteomes" id="UP000198571">
    <property type="component" value="Unassembled WGS sequence"/>
</dbReference>
<evidence type="ECO:0000313" key="8">
    <source>
        <dbReference type="Proteomes" id="UP000198571"/>
    </source>
</evidence>
<keyword evidence="3" id="KW-0472">Membrane</keyword>
<dbReference type="SUPFAM" id="SSF53850">
    <property type="entry name" value="Periplasmic binding protein-like II"/>
    <property type="match status" value="1"/>
</dbReference>
<dbReference type="PANTHER" id="PTHR43649">
    <property type="entry name" value="ARABINOSE-BINDING PROTEIN-RELATED"/>
    <property type="match status" value="1"/>
</dbReference>
<evidence type="ECO:0000256" key="1">
    <source>
        <dbReference type="ARBA" id="ARBA00022475"/>
    </source>
</evidence>
<dbReference type="Pfam" id="PF01547">
    <property type="entry name" value="SBP_bac_1"/>
    <property type="match status" value="1"/>
</dbReference>
<evidence type="ECO:0000256" key="5">
    <source>
        <dbReference type="ARBA" id="ARBA00023288"/>
    </source>
</evidence>
<sequence>MSIKKVFLLPAAFGLTAFAAGCGGTDGGDGQVTLELFSNKSESIGTYERLIEDFESENPDISINLEAPPEAETVLRTRLTRGDMPDLMSIGGNATYGELAREGVFKDFTESAVLDEVQSSYVDMLNALVGPESEGNYGVPYATNANHVIYNQEKVDELGIDIPQDWNEFIDVLETAQDAGETPIFFTLQEAWTGMAVWNAVAGNLVEDDFAERKNEGEATFVDEYDEVADKMVQLLDYGHSDNFGVGYNDGNRAFATGGSVFYIQGNWAIPEILESNPDIELGTFALPSNEDAEENELVSGVDVVLTVSEETDHPEEAEKFLEFMVSQDVAEQYIDEQSAFSAVEGVFQEDEVFDGIREYFENDRLTSFPDHYYPAGMGVENLVQDFLINQNKEQSLEEIDNEWDANQNR</sequence>
<dbReference type="OrthoDB" id="9798191at2"/>
<reference evidence="8" key="1">
    <citation type="submission" date="2016-10" db="EMBL/GenBank/DDBJ databases">
        <authorList>
            <person name="Varghese N."/>
            <person name="Submissions S."/>
        </authorList>
    </citation>
    <scope>NUCLEOTIDE SEQUENCE [LARGE SCALE GENOMIC DNA]</scope>
    <source>
        <strain evidence="8">S9</strain>
    </source>
</reference>
<dbReference type="Gene3D" id="3.40.190.10">
    <property type="entry name" value="Periplasmic binding protein-like II"/>
    <property type="match status" value="2"/>
</dbReference>
<proteinExistence type="predicted"/>
<gene>
    <name evidence="7" type="ORF">SAMN05518684_107163</name>
</gene>
<organism evidence="7 8">
    <name type="scientific">Salipaludibacillus aurantiacus</name>
    <dbReference type="NCBI Taxonomy" id="1601833"/>
    <lineage>
        <taxon>Bacteria</taxon>
        <taxon>Bacillati</taxon>
        <taxon>Bacillota</taxon>
        <taxon>Bacilli</taxon>
        <taxon>Bacillales</taxon>
        <taxon>Bacillaceae</taxon>
    </lineage>
</organism>
<keyword evidence="1" id="KW-1003">Cell membrane</keyword>